<evidence type="ECO:0000256" key="12">
    <source>
        <dbReference type="ARBA" id="ARBA00023136"/>
    </source>
</evidence>
<comment type="similarity">
    <text evidence="3">Belongs to the peptidase M50B family.</text>
</comment>
<feature type="transmembrane region" description="Helical" evidence="13">
    <location>
        <begin position="90"/>
        <end position="108"/>
    </location>
</feature>
<evidence type="ECO:0000256" key="9">
    <source>
        <dbReference type="ARBA" id="ARBA00022833"/>
    </source>
</evidence>
<sequence>MKNFYKKFKEANPKFSGIKLLFIIALFVFAIGNTFRSFEFSIDYIIVFAAFIIAAVSHEVAHGYAAYLFGDDTAKKAGRLSFNPLKHIDLQGLLLPILLLLCGVKFLIGWAKPVPVNFSRLRPYRTGFFVVSVAGIFVNFVLAAVSLLLLRTFFSDSYHIFYEDIMVRGDLLHEIVVKFFIYFFFINVLLGVFNLIPVTPLDGGRIVYSFAPKPVKDFYDRIEKYGILIVFALLWAGLFSNIFEKVFDFLIKLLGG</sequence>
<evidence type="ECO:0000256" key="10">
    <source>
        <dbReference type="ARBA" id="ARBA00022989"/>
    </source>
</evidence>
<keyword evidence="10 13" id="KW-1133">Transmembrane helix</keyword>
<dbReference type="RefSeq" id="WP_012863086.1">
    <property type="nucleotide sequence ID" value="NC_013517.1"/>
</dbReference>
<dbReference type="PANTHER" id="PTHR35864">
    <property type="entry name" value="ZINC METALLOPROTEASE MJ0611-RELATED"/>
    <property type="match status" value="1"/>
</dbReference>
<evidence type="ECO:0000256" key="5">
    <source>
        <dbReference type="ARBA" id="ARBA00022670"/>
    </source>
</evidence>
<dbReference type="PANTHER" id="PTHR35864:SF1">
    <property type="entry name" value="ZINC METALLOPROTEASE YWHC-RELATED"/>
    <property type="match status" value="1"/>
</dbReference>
<dbReference type="AlphaFoldDB" id="D1ARL8"/>
<reference evidence="15 16" key="2">
    <citation type="journal article" date="2010" name="Stand. Genomic Sci.">
        <title>Complete genome sequence of Sebaldella termitidis type strain (NCTC 11300).</title>
        <authorList>
            <person name="Harmon-Smith M."/>
            <person name="Celia L."/>
            <person name="Chertkov O."/>
            <person name="Lapidus A."/>
            <person name="Copeland A."/>
            <person name="Glavina Del Rio T."/>
            <person name="Nolan M."/>
            <person name="Lucas S."/>
            <person name="Tice H."/>
            <person name="Cheng J.F."/>
            <person name="Han C."/>
            <person name="Detter J.C."/>
            <person name="Bruce D."/>
            <person name="Goodwin L."/>
            <person name="Pitluck S."/>
            <person name="Pati A."/>
            <person name="Liolios K."/>
            <person name="Ivanova N."/>
            <person name="Mavromatis K."/>
            <person name="Mikhailova N."/>
            <person name="Chen A."/>
            <person name="Palaniappan K."/>
            <person name="Land M."/>
            <person name="Hauser L."/>
            <person name="Chang Y.J."/>
            <person name="Jeffries C.D."/>
            <person name="Brettin T."/>
            <person name="Goker M."/>
            <person name="Beck B."/>
            <person name="Bristow J."/>
            <person name="Eisen J.A."/>
            <person name="Markowitz V."/>
            <person name="Hugenholtz P."/>
            <person name="Kyrpides N.C."/>
            <person name="Klenk H.P."/>
            <person name="Chen F."/>
        </authorList>
    </citation>
    <scope>NUCLEOTIDE SEQUENCE [LARGE SCALE GENOMIC DNA]</scope>
    <source>
        <strain evidence="16">ATCC 33386 / NCTC 11300</strain>
    </source>
</reference>
<evidence type="ECO:0000256" key="11">
    <source>
        <dbReference type="ARBA" id="ARBA00023049"/>
    </source>
</evidence>
<dbReference type="HOGENOM" id="CLU_086979_0_0_0"/>
<dbReference type="InterPro" id="IPR044537">
    <property type="entry name" value="Rip2-like"/>
</dbReference>
<protein>
    <submittedName>
        <fullName evidence="15">Peptidase M50</fullName>
    </submittedName>
</protein>
<evidence type="ECO:0000256" key="7">
    <source>
        <dbReference type="ARBA" id="ARBA00022723"/>
    </source>
</evidence>
<evidence type="ECO:0000256" key="1">
    <source>
        <dbReference type="ARBA" id="ARBA00001947"/>
    </source>
</evidence>
<accession>D1ARL8</accession>
<dbReference type="GO" id="GO:0008237">
    <property type="term" value="F:metallopeptidase activity"/>
    <property type="evidence" value="ECO:0007669"/>
    <property type="project" value="UniProtKB-KW"/>
</dbReference>
<evidence type="ECO:0000313" key="15">
    <source>
        <dbReference type="EMBL" id="ACZ10504.1"/>
    </source>
</evidence>
<keyword evidence="7" id="KW-0479">Metal-binding</keyword>
<keyword evidence="16" id="KW-1185">Reference proteome</keyword>
<evidence type="ECO:0000256" key="13">
    <source>
        <dbReference type="SAM" id="Phobius"/>
    </source>
</evidence>
<keyword evidence="4" id="KW-1003">Cell membrane</keyword>
<dbReference type="KEGG" id="str:Sterm_3670"/>
<feature type="transmembrane region" description="Helical" evidence="13">
    <location>
        <begin position="128"/>
        <end position="154"/>
    </location>
</feature>
<dbReference type="GO" id="GO:0046872">
    <property type="term" value="F:metal ion binding"/>
    <property type="evidence" value="ECO:0007669"/>
    <property type="project" value="UniProtKB-KW"/>
</dbReference>
<keyword evidence="5" id="KW-0645">Protease</keyword>
<organism evidence="15 16">
    <name type="scientific">Sebaldella termitidis (strain ATCC 33386 / NCTC 11300)</name>
    <dbReference type="NCBI Taxonomy" id="526218"/>
    <lineage>
        <taxon>Bacteria</taxon>
        <taxon>Fusobacteriati</taxon>
        <taxon>Fusobacteriota</taxon>
        <taxon>Fusobacteriia</taxon>
        <taxon>Fusobacteriales</taxon>
        <taxon>Leptotrichiaceae</taxon>
        <taxon>Sebaldella</taxon>
    </lineage>
</organism>
<comment type="subcellular location">
    <subcellularLocation>
        <location evidence="2">Cell membrane</location>
        <topology evidence="2">Multi-pass membrane protein</topology>
    </subcellularLocation>
</comment>
<evidence type="ECO:0000256" key="4">
    <source>
        <dbReference type="ARBA" id="ARBA00022475"/>
    </source>
</evidence>
<dbReference type="Pfam" id="PF02163">
    <property type="entry name" value="Peptidase_M50"/>
    <property type="match status" value="1"/>
</dbReference>
<feature type="transmembrane region" description="Helical" evidence="13">
    <location>
        <begin position="175"/>
        <end position="196"/>
    </location>
</feature>
<dbReference type="STRING" id="526218.Sterm_3670"/>
<feature type="transmembrane region" description="Helical" evidence="13">
    <location>
        <begin position="20"/>
        <end position="38"/>
    </location>
</feature>
<evidence type="ECO:0000313" key="16">
    <source>
        <dbReference type="Proteomes" id="UP000000845"/>
    </source>
</evidence>
<proteinExistence type="inferred from homology"/>
<dbReference type="GO" id="GO:0006508">
    <property type="term" value="P:proteolysis"/>
    <property type="evidence" value="ECO:0007669"/>
    <property type="project" value="UniProtKB-KW"/>
</dbReference>
<feature type="transmembrane region" description="Helical" evidence="13">
    <location>
        <begin position="44"/>
        <end position="69"/>
    </location>
</feature>
<evidence type="ECO:0000259" key="14">
    <source>
        <dbReference type="Pfam" id="PF02163"/>
    </source>
</evidence>
<evidence type="ECO:0000256" key="2">
    <source>
        <dbReference type="ARBA" id="ARBA00004651"/>
    </source>
</evidence>
<gene>
    <name evidence="15" type="ordered locus">Sterm_3670</name>
</gene>
<evidence type="ECO:0000256" key="6">
    <source>
        <dbReference type="ARBA" id="ARBA00022692"/>
    </source>
</evidence>
<reference evidence="16" key="1">
    <citation type="submission" date="2009-09" db="EMBL/GenBank/DDBJ databases">
        <title>The complete chromosome of Sebaldella termitidis ATCC 33386.</title>
        <authorList>
            <consortium name="US DOE Joint Genome Institute (JGI-PGF)"/>
            <person name="Lucas S."/>
            <person name="Copeland A."/>
            <person name="Lapidus A."/>
            <person name="Glavina del Rio T."/>
            <person name="Dalin E."/>
            <person name="Tice H."/>
            <person name="Bruce D."/>
            <person name="Goodwin L."/>
            <person name="Pitluck S."/>
            <person name="Kyrpides N."/>
            <person name="Mavromatis K."/>
            <person name="Ivanova N."/>
            <person name="Mikhailova N."/>
            <person name="Sims D."/>
            <person name="Meincke L."/>
            <person name="Brettin T."/>
            <person name="Detter J.C."/>
            <person name="Han C."/>
            <person name="Larimer F."/>
            <person name="Land M."/>
            <person name="Hauser L."/>
            <person name="Markowitz V."/>
            <person name="Cheng J.F."/>
            <person name="Hugenholtz P."/>
            <person name="Woyke T."/>
            <person name="Wu D."/>
            <person name="Eisen J.A."/>
        </authorList>
    </citation>
    <scope>NUCLEOTIDE SEQUENCE [LARGE SCALE GENOMIC DNA]</scope>
    <source>
        <strain evidence="16">ATCC 33386 / NCTC 11300</strain>
    </source>
</reference>
<dbReference type="Proteomes" id="UP000000845">
    <property type="component" value="Chromosome"/>
</dbReference>
<keyword evidence="12 13" id="KW-0472">Membrane</keyword>
<evidence type="ECO:0000256" key="8">
    <source>
        <dbReference type="ARBA" id="ARBA00022801"/>
    </source>
</evidence>
<feature type="domain" description="Peptidase M50" evidence="14">
    <location>
        <begin position="48"/>
        <end position="235"/>
    </location>
</feature>
<dbReference type="GO" id="GO:0005886">
    <property type="term" value="C:plasma membrane"/>
    <property type="evidence" value="ECO:0007669"/>
    <property type="project" value="UniProtKB-SubCell"/>
</dbReference>
<dbReference type="CDD" id="cd06158">
    <property type="entry name" value="S2P-M50_like_1"/>
    <property type="match status" value="1"/>
</dbReference>
<dbReference type="eggNOG" id="COG1994">
    <property type="taxonomic scope" value="Bacteria"/>
</dbReference>
<dbReference type="EMBL" id="CP001739">
    <property type="protein sequence ID" value="ACZ10504.1"/>
    <property type="molecule type" value="Genomic_DNA"/>
</dbReference>
<keyword evidence="11" id="KW-0482">Metalloprotease</keyword>
<name>D1ARL8_SEBTE</name>
<comment type="cofactor">
    <cofactor evidence="1">
        <name>Zn(2+)</name>
        <dbReference type="ChEBI" id="CHEBI:29105"/>
    </cofactor>
</comment>
<feature type="transmembrane region" description="Helical" evidence="13">
    <location>
        <begin position="225"/>
        <end position="243"/>
    </location>
</feature>
<keyword evidence="9" id="KW-0862">Zinc</keyword>
<keyword evidence="8" id="KW-0378">Hydrolase</keyword>
<evidence type="ECO:0000256" key="3">
    <source>
        <dbReference type="ARBA" id="ARBA00007931"/>
    </source>
</evidence>
<dbReference type="InterPro" id="IPR008915">
    <property type="entry name" value="Peptidase_M50"/>
</dbReference>
<dbReference type="InterPro" id="IPR052348">
    <property type="entry name" value="Metallopeptidase_M50B"/>
</dbReference>
<keyword evidence="6 13" id="KW-0812">Transmembrane</keyword>